<evidence type="ECO:0000313" key="9">
    <source>
        <dbReference type="Proteomes" id="UP000799438"/>
    </source>
</evidence>
<dbReference type="Pfam" id="PF17048">
    <property type="entry name" value="Ceramidse_alk_C"/>
    <property type="match status" value="1"/>
</dbReference>
<dbReference type="GO" id="GO:0046512">
    <property type="term" value="P:sphingosine biosynthetic process"/>
    <property type="evidence" value="ECO:0007669"/>
    <property type="project" value="TreeGrafter"/>
</dbReference>
<dbReference type="InterPro" id="IPR031331">
    <property type="entry name" value="NEUT/ALK_ceramidase_C"/>
</dbReference>
<evidence type="ECO:0000313" key="8">
    <source>
        <dbReference type="EMBL" id="KAF2138536.1"/>
    </source>
</evidence>
<dbReference type="AlphaFoldDB" id="A0A6A6B3Y6"/>
<dbReference type="GO" id="GO:0042759">
    <property type="term" value="P:long-chain fatty acid biosynthetic process"/>
    <property type="evidence" value="ECO:0007669"/>
    <property type="project" value="TreeGrafter"/>
</dbReference>
<dbReference type="EMBL" id="ML995496">
    <property type="protein sequence ID" value="KAF2138536.1"/>
    <property type="molecule type" value="Genomic_DNA"/>
</dbReference>
<dbReference type="FunFam" id="2.60.40.2300:FF:000004">
    <property type="entry name" value="Neutral/alkaline nonlysosomal ceramidase, putative"/>
    <property type="match status" value="1"/>
</dbReference>
<evidence type="ECO:0000256" key="1">
    <source>
        <dbReference type="ARBA" id="ARBA00009835"/>
    </source>
</evidence>
<evidence type="ECO:0000256" key="4">
    <source>
        <dbReference type="PIRSR" id="PIRSR606823-2"/>
    </source>
</evidence>
<feature type="binding site" evidence="4">
    <location>
        <position position="520"/>
    </location>
    <ligand>
        <name>Zn(2+)</name>
        <dbReference type="ChEBI" id="CHEBI:29105"/>
    </ligand>
</feature>
<dbReference type="InterPro" id="IPR031329">
    <property type="entry name" value="NEUT/ALK_ceramidase_N"/>
</dbReference>
<evidence type="ECO:0000256" key="5">
    <source>
        <dbReference type="RuleBase" id="RU366019"/>
    </source>
</evidence>
<sequence>MARSHIAVALAGATVALLFLTQLLAYFGLPQVDFWRWQQDGSAWRSHGDMQTQLGVKDATHQAAAEAGDRYLIGVGKADITGPVVELNMMGYANTSQIGSGLRQRIYSRAFVIGDVDKPDERFLYLILDTQSGDTAIRNGILEGLASLGDDYAMYSHSNVAVVGTHSHSGPGAWLNYLLPQITSLGFSKQSYQAIVDGTLLSIKRAHENLTTGSLSVGTTTIQDANINRSLWAYLHNPEKERARYTDSVDKTMTLLRFQRDSDGKDIGVLTWFAVHGTSLLGNQTLITGDNKGVAAYLFEQDMATSSNAAEGFVAGFSQTNVGDTSPNVNDAWCEDGSNQKCSLENSTCGGKSQPCHGRGPYFGLNDGGAKSCYEIGRRQYAGAKEIYDSLTSGGTSISGSIKSLHSFVDFSDYSFPLSNGSYVSTCSAAMGNSFAAGTTDGPGAFDFTQGDSDSPDNPFWNAVGSLIHIPSAAQKKCQSPKPILLDVGASKLPYPWAANIVDIQVLRVGQFFIIVSPGEATTMSGRRWREALHKEVVSSDLLSSEGSPQPIVVLGAPGNSYVHYIATEEEYGAQRYEGASTLHGPHTLQAYINLTLTYLPYLSPSASGGPPAGPSPPDNRNRSLNFISGVVADSAGIGKSFGDVVTDVHVNASYSAGDIVQATFIGANPRNNLRLEGTYAAVERKNDDSGDWERVLEDKDWELVFEWKRISTILATSQVTLTWETNANSKAGKYRFRYYGDAKSIGGTIKSFEGVSGEFTLS</sequence>
<organism evidence="8 9">
    <name type="scientific">Aplosporella prunicola CBS 121167</name>
    <dbReference type="NCBI Taxonomy" id="1176127"/>
    <lineage>
        <taxon>Eukaryota</taxon>
        <taxon>Fungi</taxon>
        <taxon>Dikarya</taxon>
        <taxon>Ascomycota</taxon>
        <taxon>Pezizomycotina</taxon>
        <taxon>Dothideomycetes</taxon>
        <taxon>Dothideomycetes incertae sedis</taxon>
        <taxon>Botryosphaeriales</taxon>
        <taxon>Aplosporellaceae</taxon>
        <taxon>Aplosporella</taxon>
    </lineage>
</organism>
<dbReference type="InterPro" id="IPR006823">
    <property type="entry name" value="Ceramidase_alk"/>
</dbReference>
<dbReference type="GO" id="GO:0005576">
    <property type="term" value="C:extracellular region"/>
    <property type="evidence" value="ECO:0007669"/>
    <property type="project" value="TreeGrafter"/>
</dbReference>
<dbReference type="GeneID" id="54296803"/>
<feature type="active site" description="Nucleophile" evidence="3">
    <location>
        <position position="326"/>
    </location>
</feature>
<dbReference type="GO" id="GO:0016020">
    <property type="term" value="C:membrane"/>
    <property type="evidence" value="ECO:0007669"/>
    <property type="project" value="GOC"/>
</dbReference>
<evidence type="ECO:0000256" key="3">
    <source>
        <dbReference type="PIRSR" id="PIRSR606823-1"/>
    </source>
</evidence>
<feature type="domain" description="Neutral/alkaline non-lysosomal ceramidase C-terminal" evidence="7">
    <location>
        <begin position="598"/>
        <end position="762"/>
    </location>
</feature>
<keyword evidence="4" id="KW-0862">Zinc</keyword>
<evidence type="ECO:0000256" key="2">
    <source>
        <dbReference type="ARBA" id="ARBA00022801"/>
    </source>
</evidence>
<keyword evidence="4" id="KW-0479">Metal-binding</keyword>
<dbReference type="GO" id="GO:0046872">
    <property type="term" value="F:metal ion binding"/>
    <property type="evidence" value="ECO:0007669"/>
    <property type="project" value="UniProtKB-KW"/>
</dbReference>
<keyword evidence="9" id="KW-1185">Reference proteome</keyword>
<keyword evidence="2 5" id="KW-0378">Hydrolase</keyword>
<feature type="binding site" evidence="4">
    <location>
        <position position="276"/>
    </location>
    <ligand>
        <name>Zn(2+)</name>
        <dbReference type="ChEBI" id="CHEBI:29105"/>
    </ligand>
</feature>
<name>A0A6A6B3Y6_9PEZI</name>
<dbReference type="RefSeq" id="XP_033394249.1">
    <property type="nucleotide sequence ID" value="XM_033539307.1"/>
</dbReference>
<dbReference type="OrthoDB" id="191371at2759"/>
<comment type="similarity">
    <text evidence="1 5">Belongs to the neutral ceramidase family.</text>
</comment>
<keyword evidence="5" id="KW-0443">Lipid metabolism</keyword>
<comment type="catalytic activity">
    <reaction evidence="5">
        <text>an N-acylsphing-4-enine + H2O = sphing-4-enine + a fatty acid</text>
        <dbReference type="Rhea" id="RHEA:20856"/>
        <dbReference type="ChEBI" id="CHEBI:15377"/>
        <dbReference type="ChEBI" id="CHEBI:28868"/>
        <dbReference type="ChEBI" id="CHEBI:52639"/>
        <dbReference type="ChEBI" id="CHEBI:57756"/>
        <dbReference type="EC" id="3.5.1.23"/>
    </reaction>
</comment>
<dbReference type="InterPro" id="IPR038445">
    <property type="entry name" value="NCDase_C_sf"/>
</dbReference>
<gene>
    <name evidence="8" type="ORF">K452DRAFT_277014</name>
</gene>
<protein>
    <recommendedName>
        <fullName evidence="5">Neutral ceramidase</fullName>
        <ecNumber evidence="5">3.5.1.23</ecNumber>
    </recommendedName>
</protein>
<dbReference type="Proteomes" id="UP000799438">
    <property type="component" value="Unassembled WGS sequence"/>
</dbReference>
<reference evidence="8" key="1">
    <citation type="journal article" date="2020" name="Stud. Mycol.">
        <title>101 Dothideomycetes genomes: a test case for predicting lifestyles and emergence of pathogens.</title>
        <authorList>
            <person name="Haridas S."/>
            <person name="Albert R."/>
            <person name="Binder M."/>
            <person name="Bloem J."/>
            <person name="Labutti K."/>
            <person name="Salamov A."/>
            <person name="Andreopoulos B."/>
            <person name="Baker S."/>
            <person name="Barry K."/>
            <person name="Bills G."/>
            <person name="Bluhm B."/>
            <person name="Cannon C."/>
            <person name="Castanera R."/>
            <person name="Culley D."/>
            <person name="Daum C."/>
            <person name="Ezra D."/>
            <person name="Gonzalez J."/>
            <person name="Henrissat B."/>
            <person name="Kuo A."/>
            <person name="Liang C."/>
            <person name="Lipzen A."/>
            <person name="Lutzoni F."/>
            <person name="Magnuson J."/>
            <person name="Mondo S."/>
            <person name="Nolan M."/>
            <person name="Ohm R."/>
            <person name="Pangilinan J."/>
            <person name="Park H.-J."/>
            <person name="Ramirez L."/>
            <person name="Alfaro M."/>
            <person name="Sun H."/>
            <person name="Tritt A."/>
            <person name="Yoshinaga Y."/>
            <person name="Zwiers L.-H."/>
            <person name="Turgeon B."/>
            <person name="Goodwin S."/>
            <person name="Spatafora J."/>
            <person name="Crous P."/>
            <person name="Grigoriev I."/>
        </authorList>
    </citation>
    <scope>NUCLEOTIDE SEQUENCE</scope>
    <source>
        <strain evidence="8">CBS 121167</strain>
    </source>
</reference>
<feature type="domain" description="Neutral/alkaline non-lysosomal ceramidase N-terminal" evidence="6">
    <location>
        <begin position="71"/>
        <end position="594"/>
    </location>
</feature>
<dbReference type="EC" id="3.5.1.23" evidence="5"/>
<keyword evidence="5" id="KW-0746">Sphingolipid metabolism</keyword>
<accession>A0A6A6B3Y6</accession>
<comment type="cofactor">
    <cofactor evidence="4">
        <name>Zn(2+)</name>
        <dbReference type="ChEBI" id="CHEBI:29105"/>
    </cofactor>
    <text evidence="4">Binds 1 zinc ion per subunit.</text>
</comment>
<feature type="binding site" evidence="4">
    <location>
        <position position="565"/>
    </location>
    <ligand>
        <name>Zn(2+)</name>
        <dbReference type="ChEBI" id="CHEBI:29105"/>
    </ligand>
</feature>
<dbReference type="PANTHER" id="PTHR12670:SF1">
    <property type="entry name" value="NEUTRAL CERAMIDASE"/>
    <property type="match status" value="1"/>
</dbReference>
<dbReference type="GO" id="GO:0017040">
    <property type="term" value="F:N-acylsphingosine amidohydrolase activity"/>
    <property type="evidence" value="ECO:0007669"/>
    <property type="project" value="UniProtKB-UniRule"/>
</dbReference>
<proteinExistence type="inferred from homology"/>
<dbReference type="Gene3D" id="2.60.40.2300">
    <property type="entry name" value="Neutral/alkaline non-lysosomal ceramidase, C-terminal domain"/>
    <property type="match status" value="1"/>
</dbReference>
<feature type="binding site" evidence="4">
    <location>
        <position position="166"/>
    </location>
    <ligand>
        <name>Zn(2+)</name>
        <dbReference type="ChEBI" id="CHEBI:29105"/>
    </ligand>
</feature>
<evidence type="ECO:0000259" key="7">
    <source>
        <dbReference type="Pfam" id="PF17048"/>
    </source>
</evidence>
<evidence type="ECO:0000259" key="6">
    <source>
        <dbReference type="Pfam" id="PF04734"/>
    </source>
</evidence>
<dbReference type="PANTHER" id="PTHR12670">
    <property type="entry name" value="CERAMIDASE"/>
    <property type="match status" value="1"/>
</dbReference>
<dbReference type="GO" id="GO:0046514">
    <property type="term" value="P:ceramide catabolic process"/>
    <property type="evidence" value="ECO:0007669"/>
    <property type="project" value="InterPro"/>
</dbReference>
<dbReference type="Pfam" id="PF04734">
    <property type="entry name" value="Ceramidase_alk"/>
    <property type="match status" value="1"/>
</dbReference>